<feature type="domain" description="Ppx/GppA phosphatase N-terminal" evidence="2">
    <location>
        <begin position="21"/>
        <end position="285"/>
    </location>
</feature>
<accession>A0A1T4RKU2</accession>
<dbReference type="PANTHER" id="PTHR30005">
    <property type="entry name" value="EXOPOLYPHOSPHATASE"/>
    <property type="match status" value="1"/>
</dbReference>
<dbReference type="PANTHER" id="PTHR30005:SF0">
    <property type="entry name" value="RETROGRADE REGULATION PROTEIN 2"/>
    <property type="match status" value="1"/>
</dbReference>
<sequence length="306" mass="33201">MLIAGLDIGSNSCRYTLVHWQKNQGLRVVEQDLATTRLGKGMAGGILLPEAIERTVEAITGFVERARQKGAEKILGVATAAVREAANGQELLDRLVPLSAEITCIDGQREGWYSWLGAVQGLGLEKGDGVMVIDSGGGSTEFSWLEAGQLKAISLKIGAVRATEEKWSLAEIDDFLAKGIASIPVKPEKVILVGGTATTLGAMELQLEKYQPSLVHGLKLSAQQVAAWARRLRELNLEERKQLPGLQPARADIIPAGASILAAATHQLGTEQVWLSETDLLYGQIYIYIQEQLKYDEKGPVKWDFS</sequence>
<name>A0A1T4RKU2_9FIRM</name>
<evidence type="ECO:0000313" key="4">
    <source>
        <dbReference type="Proteomes" id="UP000189933"/>
    </source>
</evidence>
<dbReference type="AlphaFoldDB" id="A0A1T4RKU2"/>
<protein>
    <submittedName>
        <fullName evidence="3">Exopolyphosphatase / guanosine-5'-triphosphate,3'-diphosphate pyrophosphatase</fullName>
    </submittedName>
</protein>
<dbReference type="SUPFAM" id="SSF53067">
    <property type="entry name" value="Actin-like ATPase domain"/>
    <property type="match status" value="2"/>
</dbReference>
<dbReference type="Pfam" id="PF02541">
    <property type="entry name" value="Ppx-GppA"/>
    <property type="match status" value="1"/>
</dbReference>
<dbReference type="Gene3D" id="3.30.420.150">
    <property type="entry name" value="Exopolyphosphatase. Domain 2"/>
    <property type="match status" value="1"/>
</dbReference>
<dbReference type="Proteomes" id="UP000189933">
    <property type="component" value="Unassembled WGS sequence"/>
</dbReference>
<dbReference type="InterPro" id="IPR043129">
    <property type="entry name" value="ATPase_NBD"/>
</dbReference>
<dbReference type="OrthoDB" id="9807195at2"/>
<evidence type="ECO:0000259" key="2">
    <source>
        <dbReference type="Pfam" id="PF02541"/>
    </source>
</evidence>
<keyword evidence="4" id="KW-1185">Reference proteome</keyword>
<dbReference type="RefSeq" id="WP_159071760.1">
    <property type="nucleotide sequence ID" value="NZ_FUXM01000032.1"/>
</dbReference>
<dbReference type="InterPro" id="IPR050273">
    <property type="entry name" value="GppA/Ppx_hydrolase"/>
</dbReference>
<gene>
    <name evidence="3" type="ORF">SAMN02745885_02160</name>
</gene>
<evidence type="ECO:0000256" key="1">
    <source>
        <dbReference type="ARBA" id="ARBA00007125"/>
    </source>
</evidence>
<dbReference type="Gene3D" id="3.30.420.40">
    <property type="match status" value="1"/>
</dbReference>
<dbReference type="CDD" id="cd24054">
    <property type="entry name" value="ASKHA_NBD_AaPPX-GppA_MtPPX2-like"/>
    <property type="match status" value="1"/>
</dbReference>
<organism evidence="3 4">
    <name type="scientific">Carboxydocella sporoproducens DSM 16521</name>
    <dbReference type="NCBI Taxonomy" id="1121270"/>
    <lineage>
        <taxon>Bacteria</taxon>
        <taxon>Bacillati</taxon>
        <taxon>Bacillota</taxon>
        <taxon>Clostridia</taxon>
        <taxon>Eubacteriales</taxon>
        <taxon>Clostridiales Family XVI. Incertae Sedis</taxon>
        <taxon>Carboxydocella</taxon>
    </lineage>
</organism>
<comment type="similarity">
    <text evidence="1">Belongs to the GppA/Ppx family.</text>
</comment>
<dbReference type="InterPro" id="IPR003695">
    <property type="entry name" value="Ppx_GppA_N"/>
</dbReference>
<evidence type="ECO:0000313" key="3">
    <source>
        <dbReference type="EMBL" id="SKA16368.1"/>
    </source>
</evidence>
<proteinExistence type="inferred from homology"/>
<reference evidence="4" key="1">
    <citation type="submission" date="2017-02" db="EMBL/GenBank/DDBJ databases">
        <authorList>
            <person name="Varghese N."/>
            <person name="Submissions S."/>
        </authorList>
    </citation>
    <scope>NUCLEOTIDE SEQUENCE [LARGE SCALE GENOMIC DNA]</scope>
    <source>
        <strain evidence="4">DSM 16521</strain>
    </source>
</reference>
<dbReference type="EMBL" id="FUXM01000032">
    <property type="protein sequence ID" value="SKA16368.1"/>
    <property type="molecule type" value="Genomic_DNA"/>
</dbReference>